<name>A0A7J7L6C5_9MAGN</name>
<protein>
    <recommendedName>
        <fullName evidence="2">CCHC-type domain-containing protein</fullName>
    </recommendedName>
</protein>
<dbReference type="AlphaFoldDB" id="A0A7J7L6C5"/>
<dbReference type="EMBL" id="JACGCM010002611">
    <property type="protein sequence ID" value="KAF6138196.1"/>
    <property type="molecule type" value="Genomic_DNA"/>
</dbReference>
<dbReference type="Proteomes" id="UP000541444">
    <property type="component" value="Unassembled WGS sequence"/>
</dbReference>
<dbReference type="PROSITE" id="PS50158">
    <property type="entry name" value="ZF_CCHC"/>
    <property type="match status" value="1"/>
</dbReference>
<sequence>MRRNNDHNHAEKVKGNYIEALARAISEQTHDVDLKVPEFTGKSDADAFIEWLDKVECIFNYKKYGDLKQVMIIESRLTGFALIWWNNVQQARRTVGYRPILEWWKMRRELKERFIPMNYGEVAFGKLQSLKMGLASLDDYTDQYYLLEAHAQLYETEQRVSRYKSGLTKKLQEATTLQPVFCLAEIVQLARQANELHAQYRPPVPTATPAAPAILVATAPLTFVLGNYYGCGKPGHQKRDCPAFARKAVLKPRSLVDLTAAVSSALLMNEPQWVGLIVRPITYSLRGAILHIDTGPGLKIEDTLGIEMENYNKVAESTNEFTQLPFKDGKIMLPDWTSEIASVLWFPVRAIDNRLARGTSSGLERHGNISDPICYIFVLLKHMILICRTVAVHFTDPFHVTTRVADKCNEGTFLLQVILHSQVKATSTIYDAWLDLQSGFDHIGKGNGRPTPSFFPLVISPFSRAGILFGISIGSGTTGDEVEELHKGSILNIIYGITGDRTIGAHTPVVMESTTSEVKEQEFLFRSSLVLQRPVLDPCLAVGFLPLPSGGLRVGHLVSMRWRVERLKDFDENISSPDNDEVLYEVDANQENWMIAGRKRGHVSLSIMQGSRIVISVICVPLVSGYVRPPELKLPNIGEANISCNPAGPHLVCVLPPALSSSYCIPA</sequence>
<dbReference type="Pfam" id="PF03732">
    <property type="entry name" value="Retrotrans_gag"/>
    <property type="match status" value="1"/>
</dbReference>
<keyword evidence="1" id="KW-0479">Metal-binding</keyword>
<dbReference type="Pfam" id="PF12584">
    <property type="entry name" value="TRAPPC10"/>
    <property type="match status" value="1"/>
</dbReference>
<dbReference type="InterPro" id="IPR001878">
    <property type="entry name" value="Znf_CCHC"/>
</dbReference>
<dbReference type="InterPro" id="IPR022233">
    <property type="entry name" value="TRAPPC10/Trs130_C"/>
</dbReference>
<evidence type="ECO:0000313" key="4">
    <source>
        <dbReference type="Proteomes" id="UP000541444"/>
    </source>
</evidence>
<proteinExistence type="predicted"/>
<keyword evidence="1" id="KW-0863">Zinc-finger</keyword>
<evidence type="ECO:0000256" key="1">
    <source>
        <dbReference type="PROSITE-ProRule" id="PRU00047"/>
    </source>
</evidence>
<dbReference type="InterPro" id="IPR045126">
    <property type="entry name" value="TRAPPC10/Trs130"/>
</dbReference>
<organism evidence="3 4">
    <name type="scientific">Kingdonia uniflora</name>
    <dbReference type="NCBI Taxonomy" id="39325"/>
    <lineage>
        <taxon>Eukaryota</taxon>
        <taxon>Viridiplantae</taxon>
        <taxon>Streptophyta</taxon>
        <taxon>Embryophyta</taxon>
        <taxon>Tracheophyta</taxon>
        <taxon>Spermatophyta</taxon>
        <taxon>Magnoliopsida</taxon>
        <taxon>Ranunculales</taxon>
        <taxon>Circaeasteraceae</taxon>
        <taxon>Kingdonia</taxon>
    </lineage>
</organism>
<keyword evidence="4" id="KW-1185">Reference proteome</keyword>
<dbReference type="OrthoDB" id="10256906at2759"/>
<dbReference type="GO" id="GO:0034498">
    <property type="term" value="P:early endosome to Golgi transport"/>
    <property type="evidence" value="ECO:0007669"/>
    <property type="project" value="TreeGrafter"/>
</dbReference>
<dbReference type="GO" id="GO:0008270">
    <property type="term" value="F:zinc ion binding"/>
    <property type="evidence" value="ECO:0007669"/>
    <property type="project" value="UniProtKB-KW"/>
</dbReference>
<gene>
    <name evidence="3" type="ORF">GIB67_011036</name>
</gene>
<dbReference type="InterPro" id="IPR005162">
    <property type="entry name" value="Retrotrans_gag_dom"/>
</dbReference>
<comment type="caution">
    <text evidence="3">The sequence shown here is derived from an EMBL/GenBank/DDBJ whole genome shotgun (WGS) entry which is preliminary data.</text>
</comment>
<evidence type="ECO:0000259" key="2">
    <source>
        <dbReference type="PROSITE" id="PS50158"/>
    </source>
</evidence>
<dbReference type="PANTHER" id="PTHR13251">
    <property type="entry name" value="EPILEPSY HOLOPROSENCEPHALY CANDIDATE 1/TMEM1"/>
    <property type="match status" value="1"/>
</dbReference>
<dbReference type="GO" id="GO:0005829">
    <property type="term" value="C:cytosol"/>
    <property type="evidence" value="ECO:0007669"/>
    <property type="project" value="GOC"/>
</dbReference>
<dbReference type="GO" id="GO:0006891">
    <property type="term" value="P:intra-Golgi vesicle-mediated transport"/>
    <property type="evidence" value="ECO:0007669"/>
    <property type="project" value="TreeGrafter"/>
</dbReference>
<dbReference type="GO" id="GO:1990071">
    <property type="term" value="C:TRAPPII protein complex"/>
    <property type="evidence" value="ECO:0007669"/>
    <property type="project" value="InterPro"/>
</dbReference>
<accession>A0A7J7L6C5</accession>
<dbReference type="PANTHER" id="PTHR13251:SF3">
    <property type="entry name" value="TRAFFICKING PROTEIN PARTICLE COMPLEX SUBUNIT 10"/>
    <property type="match status" value="1"/>
</dbReference>
<evidence type="ECO:0000313" key="3">
    <source>
        <dbReference type="EMBL" id="KAF6138196.1"/>
    </source>
</evidence>
<feature type="domain" description="CCHC-type" evidence="2">
    <location>
        <begin position="229"/>
        <end position="242"/>
    </location>
</feature>
<keyword evidence="1" id="KW-0862">Zinc</keyword>
<dbReference type="GO" id="GO:0003676">
    <property type="term" value="F:nucleic acid binding"/>
    <property type="evidence" value="ECO:0007669"/>
    <property type="project" value="InterPro"/>
</dbReference>
<reference evidence="3 4" key="1">
    <citation type="journal article" date="2020" name="IScience">
        <title>Genome Sequencing of the Endangered Kingdonia uniflora (Circaeasteraceae, Ranunculales) Reveals Potential Mechanisms of Evolutionary Specialization.</title>
        <authorList>
            <person name="Sun Y."/>
            <person name="Deng T."/>
            <person name="Zhang A."/>
            <person name="Moore M.J."/>
            <person name="Landis J.B."/>
            <person name="Lin N."/>
            <person name="Zhang H."/>
            <person name="Zhang X."/>
            <person name="Huang J."/>
            <person name="Zhang X."/>
            <person name="Sun H."/>
            <person name="Wang H."/>
        </authorList>
    </citation>
    <scope>NUCLEOTIDE SEQUENCE [LARGE SCALE GENOMIC DNA]</scope>
    <source>
        <strain evidence="3">TB1705</strain>
        <tissue evidence="3">Leaf</tissue>
    </source>
</reference>